<dbReference type="InterPro" id="IPR045853">
    <property type="entry name" value="Pep_chain_release_fac_I_sf"/>
</dbReference>
<dbReference type="Gene3D" id="6.10.140.1950">
    <property type="match status" value="1"/>
</dbReference>
<dbReference type="SMART" id="SM00937">
    <property type="entry name" value="PCRF"/>
    <property type="match status" value="1"/>
</dbReference>
<keyword evidence="1" id="KW-0488">Methylation</keyword>
<dbReference type="SUPFAM" id="SSF75620">
    <property type="entry name" value="Release factor"/>
    <property type="match status" value="1"/>
</dbReference>
<gene>
    <name evidence="3" type="ORF">M422DRAFT_175303</name>
</gene>
<dbReference type="Gene3D" id="3.30.70.1660">
    <property type="match status" value="1"/>
</dbReference>
<protein>
    <recommendedName>
        <fullName evidence="2">Peptide chain release factor domain-containing protein</fullName>
    </recommendedName>
</protein>
<keyword evidence="4" id="KW-1185">Reference proteome</keyword>
<dbReference type="Pfam" id="PF03462">
    <property type="entry name" value="PCRF"/>
    <property type="match status" value="1"/>
</dbReference>
<dbReference type="HOGENOM" id="CLU_1393230_0_0_1"/>
<feature type="domain" description="Peptide chain release factor" evidence="2">
    <location>
        <begin position="40"/>
        <end position="156"/>
    </location>
</feature>
<name>A0A0C9UWN4_SPHS4</name>
<dbReference type="PANTHER" id="PTHR43804">
    <property type="entry name" value="LD18447P"/>
    <property type="match status" value="1"/>
</dbReference>
<reference evidence="3 4" key="1">
    <citation type="submission" date="2014-06" db="EMBL/GenBank/DDBJ databases">
        <title>Evolutionary Origins and Diversification of the Mycorrhizal Mutualists.</title>
        <authorList>
            <consortium name="DOE Joint Genome Institute"/>
            <consortium name="Mycorrhizal Genomics Consortium"/>
            <person name="Kohler A."/>
            <person name="Kuo A."/>
            <person name="Nagy L.G."/>
            <person name="Floudas D."/>
            <person name="Copeland A."/>
            <person name="Barry K.W."/>
            <person name="Cichocki N."/>
            <person name="Veneault-Fourrey C."/>
            <person name="LaButti K."/>
            <person name="Lindquist E.A."/>
            <person name="Lipzen A."/>
            <person name="Lundell T."/>
            <person name="Morin E."/>
            <person name="Murat C."/>
            <person name="Riley R."/>
            <person name="Ohm R."/>
            <person name="Sun H."/>
            <person name="Tunlid A."/>
            <person name="Henrissat B."/>
            <person name="Grigoriev I.V."/>
            <person name="Hibbett D.S."/>
            <person name="Martin F."/>
        </authorList>
    </citation>
    <scope>NUCLEOTIDE SEQUENCE [LARGE SCALE GENOMIC DNA]</scope>
    <source>
        <strain evidence="3 4">SS14</strain>
    </source>
</reference>
<dbReference type="InterPro" id="IPR050057">
    <property type="entry name" value="Prokaryotic/Mito_RF"/>
</dbReference>
<dbReference type="Proteomes" id="UP000054279">
    <property type="component" value="Unassembled WGS sequence"/>
</dbReference>
<dbReference type="AlphaFoldDB" id="A0A0C9UWN4"/>
<dbReference type="GO" id="GO:0006415">
    <property type="term" value="P:translational termination"/>
    <property type="evidence" value="ECO:0007669"/>
    <property type="project" value="InterPro"/>
</dbReference>
<feature type="non-terminal residue" evidence="3">
    <location>
        <position position="196"/>
    </location>
</feature>
<evidence type="ECO:0000313" key="4">
    <source>
        <dbReference type="Proteomes" id="UP000054279"/>
    </source>
</evidence>
<accession>A0A0C9UWN4</accession>
<evidence type="ECO:0000259" key="2">
    <source>
        <dbReference type="SMART" id="SM00937"/>
    </source>
</evidence>
<dbReference type="OrthoDB" id="2019491at2759"/>
<dbReference type="EMBL" id="KN837153">
    <property type="protein sequence ID" value="KIJ39264.1"/>
    <property type="molecule type" value="Genomic_DNA"/>
</dbReference>
<proteinExistence type="predicted"/>
<evidence type="ECO:0000313" key="3">
    <source>
        <dbReference type="EMBL" id="KIJ39264.1"/>
    </source>
</evidence>
<dbReference type="PANTHER" id="PTHR43804:SF7">
    <property type="entry name" value="LD18447P"/>
    <property type="match status" value="1"/>
</dbReference>
<evidence type="ECO:0000256" key="1">
    <source>
        <dbReference type="ARBA" id="ARBA00022481"/>
    </source>
</evidence>
<organism evidence="3 4">
    <name type="scientific">Sphaerobolus stellatus (strain SS14)</name>
    <dbReference type="NCBI Taxonomy" id="990650"/>
    <lineage>
        <taxon>Eukaryota</taxon>
        <taxon>Fungi</taxon>
        <taxon>Dikarya</taxon>
        <taxon>Basidiomycota</taxon>
        <taxon>Agaricomycotina</taxon>
        <taxon>Agaricomycetes</taxon>
        <taxon>Phallomycetidae</taxon>
        <taxon>Geastrales</taxon>
        <taxon>Sphaerobolaceae</taxon>
        <taxon>Sphaerobolus</taxon>
    </lineage>
</organism>
<dbReference type="InterPro" id="IPR005139">
    <property type="entry name" value="PCRF"/>
</dbReference>
<sequence length="196" mass="21525">MDESSSPEHIANVVLAKQLEPLHEAWESYGTTKETIFETALLLSDPDPSMRSLAAKEQDELLSSLSSQILDTFPSLLLPPSETSRHFALMEMKAGVGGDEATLFAADLLRMYGRLCEVNGWPMEVISRDMLDGGKGMKNAVIEIKGEGAYDALRWESGVHRVQRVPETEKSARLHTSTVAVVVLPLAQDNGSQKEE</sequence>